<evidence type="ECO:0000256" key="8">
    <source>
        <dbReference type="ARBA" id="ARBA00049753"/>
    </source>
</evidence>
<dbReference type="Gene3D" id="3.40.190.10">
    <property type="entry name" value="Periplasmic binding protein-like II"/>
    <property type="match status" value="2"/>
</dbReference>
<dbReference type="RefSeq" id="WP_222274282.1">
    <property type="nucleotide sequence ID" value="NZ_JBAMYB010000008.1"/>
</dbReference>
<accession>A0ABU8CL15</accession>
<protein>
    <recommendedName>
        <fullName evidence="8">Probable sugar-binding periplasmic protein</fullName>
    </recommendedName>
</protein>
<name>A0ABU8CL15_9HYPH</name>
<evidence type="ECO:0000313" key="10">
    <source>
        <dbReference type="EMBL" id="MEI1249524.1"/>
    </source>
</evidence>
<evidence type="ECO:0000256" key="1">
    <source>
        <dbReference type="ARBA" id="ARBA00004418"/>
    </source>
</evidence>
<evidence type="ECO:0000256" key="3">
    <source>
        <dbReference type="ARBA" id="ARBA00022448"/>
    </source>
</evidence>
<dbReference type="InterPro" id="IPR006059">
    <property type="entry name" value="SBP"/>
</dbReference>
<keyword evidence="5 9" id="KW-0732">Signal</keyword>
<comment type="function">
    <text evidence="7">Part of a binding-protein-dependent transport system for a sugar.</text>
</comment>
<keyword evidence="4" id="KW-0762">Sugar transport</keyword>
<organism evidence="10 11">
    <name type="scientific">Rhizobium aouanii</name>
    <dbReference type="NCBI Taxonomy" id="3118145"/>
    <lineage>
        <taxon>Bacteria</taxon>
        <taxon>Pseudomonadati</taxon>
        <taxon>Pseudomonadota</taxon>
        <taxon>Alphaproteobacteria</taxon>
        <taxon>Hyphomicrobiales</taxon>
        <taxon>Rhizobiaceae</taxon>
        <taxon>Rhizobium/Agrobacterium group</taxon>
        <taxon>Rhizobium</taxon>
    </lineage>
</organism>
<dbReference type="SUPFAM" id="SSF53850">
    <property type="entry name" value="Periplasmic binding protein-like II"/>
    <property type="match status" value="1"/>
</dbReference>
<proteinExistence type="inferred from homology"/>
<gene>
    <name evidence="10" type="ORF">V8Q02_16200</name>
</gene>
<evidence type="ECO:0000256" key="5">
    <source>
        <dbReference type="ARBA" id="ARBA00022729"/>
    </source>
</evidence>
<evidence type="ECO:0000256" key="9">
    <source>
        <dbReference type="SAM" id="SignalP"/>
    </source>
</evidence>
<evidence type="ECO:0000256" key="2">
    <source>
        <dbReference type="ARBA" id="ARBA00008520"/>
    </source>
</evidence>
<comment type="subcellular location">
    <subcellularLocation>
        <location evidence="1">Periplasm</location>
    </subcellularLocation>
</comment>
<dbReference type="PANTHER" id="PTHR43649:SF28">
    <property type="entry name" value="BINDING PROTEIN COMPONENT OF ABC SUGAR TRANSPORTER-RELATED"/>
    <property type="match status" value="1"/>
</dbReference>
<evidence type="ECO:0000256" key="6">
    <source>
        <dbReference type="ARBA" id="ARBA00022764"/>
    </source>
</evidence>
<evidence type="ECO:0000256" key="4">
    <source>
        <dbReference type="ARBA" id="ARBA00022597"/>
    </source>
</evidence>
<dbReference type="InterPro" id="IPR050490">
    <property type="entry name" value="Bact_solute-bd_prot1"/>
</dbReference>
<evidence type="ECO:0000313" key="11">
    <source>
        <dbReference type="Proteomes" id="UP001531129"/>
    </source>
</evidence>
<reference evidence="10 11" key="1">
    <citation type="submission" date="2024-01" db="EMBL/GenBank/DDBJ databases">
        <title>Draft genome sequences of three bacterial strains isolated from Acacia saligna represent a potential new species within the genus Rhizobium.</title>
        <authorList>
            <person name="Tambong J.T."/>
            <person name="Mnasri B."/>
        </authorList>
    </citation>
    <scope>NUCLEOTIDE SEQUENCE [LARGE SCALE GENOMIC DNA]</scope>
    <source>
        <strain evidence="10 11">1AS12I</strain>
    </source>
</reference>
<feature type="chain" id="PRO_5046316711" description="Probable sugar-binding periplasmic protein" evidence="9">
    <location>
        <begin position="21"/>
        <end position="411"/>
    </location>
</feature>
<dbReference type="Proteomes" id="UP001531129">
    <property type="component" value="Unassembled WGS sequence"/>
</dbReference>
<comment type="caution">
    <text evidence="10">The sequence shown here is derived from an EMBL/GenBank/DDBJ whole genome shotgun (WGS) entry which is preliminary data.</text>
</comment>
<dbReference type="EMBL" id="JBAMYC010000008">
    <property type="protein sequence ID" value="MEI1249524.1"/>
    <property type="molecule type" value="Genomic_DNA"/>
</dbReference>
<keyword evidence="11" id="KW-1185">Reference proteome</keyword>
<feature type="signal peptide" evidence="9">
    <location>
        <begin position="1"/>
        <end position="20"/>
    </location>
</feature>
<keyword evidence="3" id="KW-0813">Transport</keyword>
<keyword evidence="6" id="KW-0574">Periplasm</keyword>
<comment type="similarity">
    <text evidence="2">Belongs to the bacterial solute-binding protein 1 family.</text>
</comment>
<sequence>MKIRLMAALLATSVALPLGAANATDLEVTHWWTSGGEAAAVAELAKAFDATGNHWVDGAIAGSGGTARPIMISRITGGDPMGATQFNHGRQAEELVQAGLMRDLTDVATAEKWKDIIRPSSLLDSCTIDGKIYCAPVNIHSWQWLWLSNAAFKKAGVEVPKNWDEFVAAAPALEKAGIIPLAVGGQPWQATGAFDVLMVAVAGKDTFNKVFKDKDAEVAAGPEIAKVFKAADDARRMAKGSNVQDWNQATNLVITGKAGGQIMGDWAQGEFALAGQKAGTDYTCLPGLGVNEIISTGGDAFYFPLLKDEEKSKAQAVLAKTLLDPKTQVAFNLKKGSLPVRSDVDLAAANDCMKKGLEILQKGNVIQGTDQLLSADSQKQKEDLFSEFFANPSMTPEDAQKRFAGIIASAD</sequence>
<dbReference type="Pfam" id="PF01547">
    <property type="entry name" value="SBP_bac_1"/>
    <property type="match status" value="1"/>
</dbReference>
<dbReference type="PANTHER" id="PTHR43649">
    <property type="entry name" value="ARABINOSE-BINDING PROTEIN-RELATED"/>
    <property type="match status" value="1"/>
</dbReference>
<evidence type="ECO:0000256" key="7">
    <source>
        <dbReference type="ARBA" id="ARBA00049629"/>
    </source>
</evidence>